<comment type="caution">
    <text evidence="3">The sequence shown here is derived from an EMBL/GenBank/DDBJ whole genome shotgun (WGS) entry which is preliminary data.</text>
</comment>
<gene>
    <name evidence="3" type="ORF">AB7878_01625</name>
</gene>
<dbReference type="Pfam" id="PF12779">
    <property type="entry name" value="WXXGXW"/>
    <property type="match status" value="2"/>
</dbReference>
<feature type="compositionally biased region" description="Basic and acidic residues" evidence="1">
    <location>
        <begin position="394"/>
        <end position="403"/>
    </location>
</feature>
<dbReference type="InterPro" id="IPR024447">
    <property type="entry name" value="YXWGXW_rpt"/>
</dbReference>
<dbReference type="EMBL" id="JBGBPY010000001">
    <property type="protein sequence ID" value="MEY2181103.1"/>
    <property type="molecule type" value="Genomic_DNA"/>
</dbReference>
<feature type="chain" id="PRO_5045690008" description="YXWGXW repeat-containing protein" evidence="2">
    <location>
        <begin position="40"/>
        <end position="403"/>
    </location>
</feature>
<feature type="compositionally biased region" description="Low complexity" evidence="1">
    <location>
        <begin position="383"/>
        <end position="393"/>
    </location>
</feature>
<dbReference type="Proteomes" id="UP001562159">
    <property type="component" value="Unassembled WGS sequence"/>
</dbReference>
<evidence type="ECO:0000256" key="1">
    <source>
        <dbReference type="SAM" id="MobiDB-lite"/>
    </source>
</evidence>
<feature type="signal peptide" evidence="2">
    <location>
        <begin position="1"/>
        <end position="39"/>
    </location>
</feature>
<name>A0ABV4AP98_9GAMM</name>
<protein>
    <recommendedName>
        <fullName evidence="5">YXWGXW repeat-containing protein</fullName>
    </recommendedName>
</protein>
<proteinExistence type="predicted"/>
<keyword evidence="2" id="KW-0732">Signal</keyword>
<sequence>MHNRITTNGFSLRQQWLVRGAAALLAAAALAAVPGRAHAGVFVSVNIAPPALPVYVQPAIPGPGYIWTPGYWAWDGYEYYWVPGTWVLAPFVGALWTPGYWGWSGGVYLFHAGYWGRHVGFYGGIDYGYGYGGRGYDGGYWRGNGFYYNRTVNHVTNNITNVYNRTVINNTTIVNRTSYNGGPRGIAARATPEQLAWSREPHTAPVAAQLQQRAMASRMPSLRASQNHGQPPIAATPRAGVFNGHGVAPAAVRETRLAPQTAGNPQRGNALRSASFAPHGNAAMRSDAAMRPIGENRYNPASPNREQARPNAYGAQPNRTSARYQPTDNGGRGMPYRPQGAPSQAYRPEPHYAQPAYRPAQQHYAQPAYRQAEARPAQYTHTAAPQGRAAPAAHQDRRDDKRH</sequence>
<evidence type="ECO:0000313" key="4">
    <source>
        <dbReference type="Proteomes" id="UP001562159"/>
    </source>
</evidence>
<evidence type="ECO:0000313" key="3">
    <source>
        <dbReference type="EMBL" id="MEY2181103.1"/>
    </source>
</evidence>
<reference evidence="3 4" key="1">
    <citation type="submission" date="2024-07" db="EMBL/GenBank/DDBJ databases">
        <title>Molecular mechanisms and environmental adaptations of flagellar loss and biofilm growth of Rhodanobacter under environmental stress.</title>
        <authorList>
            <person name="Chen M."/>
        </authorList>
    </citation>
    <scope>NUCLEOTIDE SEQUENCE [LARGE SCALE GENOMIC DNA]</scope>
    <source>
        <strain evidence="3 4">RS22</strain>
    </source>
</reference>
<organism evidence="3 4">
    <name type="scientific">Rhodanobacter humi</name>
    <dbReference type="NCBI Taxonomy" id="1888173"/>
    <lineage>
        <taxon>Bacteria</taxon>
        <taxon>Pseudomonadati</taxon>
        <taxon>Pseudomonadota</taxon>
        <taxon>Gammaproteobacteria</taxon>
        <taxon>Lysobacterales</taxon>
        <taxon>Rhodanobacteraceae</taxon>
        <taxon>Rhodanobacter</taxon>
    </lineage>
</organism>
<feature type="compositionally biased region" description="Polar residues" evidence="1">
    <location>
        <begin position="317"/>
        <end position="328"/>
    </location>
</feature>
<evidence type="ECO:0008006" key="5">
    <source>
        <dbReference type="Google" id="ProtNLM"/>
    </source>
</evidence>
<accession>A0ABV4AP98</accession>
<evidence type="ECO:0000256" key="2">
    <source>
        <dbReference type="SAM" id="SignalP"/>
    </source>
</evidence>
<feature type="region of interest" description="Disordered" evidence="1">
    <location>
        <begin position="293"/>
        <end position="403"/>
    </location>
</feature>
<keyword evidence="4" id="KW-1185">Reference proteome</keyword>